<organism evidence="1 2">
    <name type="scientific">Panicum virgatum</name>
    <name type="common">Blackwell switchgrass</name>
    <dbReference type="NCBI Taxonomy" id="38727"/>
    <lineage>
        <taxon>Eukaryota</taxon>
        <taxon>Viridiplantae</taxon>
        <taxon>Streptophyta</taxon>
        <taxon>Embryophyta</taxon>
        <taxon>Tracheophyta</taxon>
        <taxon>Spermatophyta</taxon>
        <taxon>Magnoliopsida</taxon>
        <taxon>Liliopsida</taxon>
        <taxon>Poales</taxon>
        <taxon>Poaceae</taxon>
        <taxon>PACMAD clade</taxon>
        <taxon>Panicoideae</taxon>
        <taxon>Panicodae</taxon>
        <taxon>Paniceae</taxon>
        <taxon>Panicinae</taxon>
        <taxon>Panicum</taxon>
        <taxon>Panicum sect. Hiantes</taxon>
    </lineage>
</organism>
<reference evidence="1" key="1">
    <citation type="submission" date="2020-05" db="EMBL/GenBank/DDBJ databases">
        <title>WGS assembly of Panicum virgatum.</title>
        <authorList>
            <person name="Lovell J.T."/>
            <person name="Jenkins J."/>
            <person name="Shu S."/>
            <person name="Juenger T.E."/>
            <person name="Schmutz J."/>
        </authorList>
    </citation>
    <scope>NUCLEOTIDE SEQUENCE</scope>
    <source>
        <strain evidence="1">AP13</strain>
    </source>
</reference>
<gene>
    <name evidence="1" type="ORF">PVAP13_3NG258207</name>
</gene>
<comment type="caution">
    <text evidence="1">The sequence shown here is derived from an EMBL/GenBank/DDBJ whole genome shotgun (WGS) entry which is preliminary data.</text>
</comment>
<dbReference type="Proteomes" id="UP000823388">
    <property type="component" value="Chromosome 3N"/>
</dbReference>
<dbReference type="AlphaFoldDB" id="A0A8T0U0X4"/>
<proteinExistence type="predicted"/>
<keyword evidence="2" id="KW-1185">Reference proteome</keyword>
<dbReference type="EMBL" id="CM029042">
    <property type="protein sequence ID" value="KAG2618142.1"/>
    <property type="molecule type" value="Genomic_DNA"/>
</dbReference>
<sequence length="88" mass="10398">MQVWSNGLVKKPERGVDIETWWRSSLQLLPKDQRRHIAALLMYTAWNIWKERNRRVFEKKTMTAPLVFNCILEEMGLRQAALRALSAT</sequence>
<accession>A0A8T0U0X4</accession>
<evidence type="ECO:0000313" key="2">
    <source>
        <dbReference type="Proteomes" id="UP000823388"/>
    </source>
</evidence>
<protein>
    <submittedName>
        <fullName evidence="1">Uncharacterized protein</fullName>
    </submittedName>
</protein>
<name>A0A8T0U0X4_PANVG</name>
<evidence type="ECO:0000313" key="1">
    <source>
        <dbReference type="EMBL" id="KAG2618142.1"/>
    </source>
</evidence>